<dbReference type="VEuPathDB" id="FungiDB:PPTG_08734"/>
<feature type="signal peptide" evidence="12">
    <location>
        <begin position="1"/>
        <end position="20"/>
    </location>
</feature>
<evidence type="ECO:0000256" key="11">
    <source>
        <dbReference type="ARBA" id="ARBA00039895"/>
    </source>
</evidence>
<dbReference type="AlphaFoldDB" id="W2HFD8"/>
<evidence type="ECO:0000313" key="13">
    <source>
        <dbReference type="EMBL" id="ETK93943.1"/>
    </source>
</evidence>
<dbReference type="Proteomes" id="UP000053236">
    <property type="component" value="Unassembled WGS sequence"/>
</dbReference>
<dbReference type="PANTHER" id="PTHR33407">
    <property type="entry name" value="PECTATE LYASE F-RELATED"/>
    <property type="match status" value="1"/>
</dbReference>
<dbReference type="GO" id="GO:0005576">
    <property type="term" value="C:extracellular region"/>
    <property type="evidence" value="ECO:0007669"/>
    <property type="project" value="UniProtKB-SubCell"/>
</dbReference>
<comment type="similarity">
    <text evidence="4">Belongs to the polysaccharide lyase 3 family.</text>
</comment>
<organism evidence="13">
    <name type="scientific">Phytophthora nicotianae</name>
    <name type="common">Potato buckeye rot agent</name>
    <name type="synonym">Phytophthora parasitica</name>
    <dbReference type="NCBI Taxonomy" id="4792"/>
    <lineage>
        <taxon>Eukaryota</taxon>
        <taxon>Sar</taxon>
        <taxon>Stramenopiles</taxon>
        <taxon>Oomycota</taxon>
        <taxon>Peronosporomycetes</taxon>
        <taxon>Peronosporales</taxon>
        <taxon>Peronosporaceae</taxon>
        <taxon>Phytophthora</taxon>
    </lineage>
</organism>
<dbReference type="InterPro" id="IPR011050">
    <property type="entry name" value="Pectin_lyase_fold/virulence"/>
</dbReference>
<comment type="catalytic activity">
    <reaction evidence="1">
        <text>Eliminative cleavage of (1-&gt;4)-alpha-D-galacturonan to give oligosaccharides with 4-deoxy-alpha-D-galact-4-enuronosyl groups at their non-reducing ends.</text>
        <dbReference type="EC" id="4.2.2.2"/>
    </reaction>
</comment>
<dbReference type="Gene3D" id="2.160.20.10">
    <property type="entry name" value="Single-stranded right-handed beta-helix, Pectin lyase-like"/>
    <property type="match status" value="1"/>
</dbReference>
<evidence type="ECO:0000256" key="7">
    <source>
        <dbReference type="ARBA" id="ARBA00022729"/>
    </source>
</evidence>
<dbReference type="EMBL" id="KI684781">
    <property type="protein sequence ID" value="ETK93943.1"/>
    <property type="molecule type" value="Genomic_DNA"/>
</dbReference>
<dbReference type="Pfam" id="PF03211">
    <property type="entry name" value="Pectate_lyase"/>
    <property type="match status" value="1"/>
</dbReference>
<comment type="function">
    <text evidence="10">Pectinolytic enzyme consist of four classes of enzymes: pectin lyase, polygalacturonase, pectin methylesterase and rhamnogalacturonase. Among pectinolytic enzymes, pectin lyase is the most important in depolymerization of pectin, since it cleaves internal glycosidic bonds of highly methylated pectins. Favors pectate, the anion, over pectin, the methyl ester.</text>
</comment>
<feature type="chain" id="PRO_5004816545" description="Probable pectate lyase F" evidence="12">
    <location>
        <begin position="21"/>
        <end position="128"/>
    </location>
</feature>
<dbReference type="InterPro" id="IPR004898">
    <property type="entry name" value="Pectate_lyase_PlyH/PlyE-like"/>
</dbReference>
<name>W2HFD8_PHYNI</name>
<evidence type="ECO:0000256" key="2">
    <source>
        <dbReference type="ARBA" id="ARBA00001913"/>
    </source>
</evidence>
<dbReference type="PANTHER" id="PTHR33407:SF9">
    <property type="entry name" value="PECTATE LYASE F-RELATED"/>
    <property type="match status" value="1"/>
</dbReference>
<evidence type="ECO:0000256" key="10">
    <source>
        <dbReference type="ARBA" id="ARBA00025679"/>
    </source>
</evidence>
<dbReference type="GO" id="GO:0045490">
    <property type="term" value="P:pectin catabolic process"/>
    <property type="evidence" value="ECO:0007669"/>
    <property type="project" value="TreeGrafter"/>
</dbReference>
<dbReference type="EC" id="4.2.2.2" evidence="5"/>
<evidence type="ECO:0000256" key="6">
    <source>
        <dbReference type="ARBA" id="ARBA00022525"/>
    </source>
</evidence>
<evidence type="ECO:0000256" key="9">
    <source>
        <dbReference type="ARBA" id="ARBA00023239"/>
    </source>
</evidence>
<proteinExistence type="inferred from homology"/>
<accession>W2HFD8</accession>
<gene>
    <name evidence="13" type="ORF">L915_02939</name>
</gene>
<evidence type="ECO:0000256" key="3">
    <source>
        <dbReference type="ARBA" id="ARBA00004613"/>
    </source>
</evidence>
<protein>
    <recommendedName>
        <fullName evidence="11">Probable pectate lyase F</fullName>
        <ecNumber evidence="5">4.2.2.2</ecNumber>
    </recommendedName>
</protein>
<dbReference type="InterPro" id="IPR012334">
    <property type="entry name" value="Pectin_lyas_fold"/>
</dbReference>
<dbReference type="SUPFAM" id="SSF51126">
    <property type="entry name" value="Pectin lyase-like"/>
    <property type="match status" value="1"/>
</dbReference>
<evidence type="ECO:0000256" key="1">
    <source>
        <dbReference type="ARBA" id="ARBA00000695"/>
    </source>
</evidence>
<dbReference type="GO" id="GO:0030570">
    <property type="term" value="F:pectate lyase activity"/>
    <property type="evidence" value="ECO:0007669"/>
    <property type="project" value="UniProtKB-EC"/>
</dbReference>
<sequence length="128" mass="13672">MLRFLGSTAILAVVAAIAFGAPVPDGTWPISQGHVTFPEVYVVKSGEVFDGGMKTYDRSDITCVGQTESNVFTAVFEVEPGATLKNVIIGPNQMEGVHCEMSDCTIENVWWDDVCEDALSIKGGNPSS</sequence>
<comment type="cofactor">
    <cofactor evidence="2">
        <name>Ca(2+)</name>
        <dbReference type="ChEBI" id="CHEBI:29108"/>
    </cofactor>
</comment>
<keyword evidence="9" id="KW-0456">Lyase</keyword>
<evidence type="ECO:0000256" key="4">
    <source>
        <dbReference type="ARBA" id="ARBA00006463"/>
    </source>
</evidence>
<keyword evidence="7 12" id="KW-0732">Signal</keyword>
<keyword evidence="8" id="KW-0106">Calcium</keyword>
<evidence type="ECO:0000256" key="12">
    <source>
        <dbReference type="SAM" id="SignalP"/>
    </source>
</evidence>
<evidence type="ECO:0000256" key="5">
    <source>
        <dbReference type="ARBA" id="ARBA00012272"/>
    </source>
</evidence>
<keyword evidence="6" id="KW-0964">Secreted</keyword>
<feature type="non-terminal residue" evidence="13">
    <location>
        <position position="128"/>
    </location>
</feature>
<reference evidence="13" key="1">
    <citation type="submission" date="2013-11" db="EMBL/GenBank/DDBJ databases">
        <title>The Genome Sequence of Phytophthora parasitica CJ02B3.</title>
        <authorList>
            <consortium name="The Broad Institute Genomics Platform"/>
            <person name="Russ C."/>
            <person name="Tyler B."/>
            <person name="Panabieres F."/>
            <person name="Shan W."/>
            <person name="Tripathy S."/>
            <person name="Grunwald N."/>
            <person name="Machado M."/>
            <person name="Johnson C.S."/>
            <person name="Arredondo F."/>
            <person name="Hong C."/>
            <person name="Coffey M."/>
            <person name="Young S.K."/>
            <person name="Zeng Q."/>
            <person name="Gargeya S."/>
            <person name="Fitzgerald M."/>
            <person name="Abouelleil A."/>
            <person name="Alvarado L."/>
            <person name="Chapman S.B."/>
            <person name="Gainer-Dewar J."/>
            <person name="Goldberg J."/>
            <person name="Griggs A."/>
            <person name="Gujja S."/>
            <person name="Hansen M."/>
            <person name="Howarth C."/>
            <person name="Imamovic A."/>
            <person name="Ireland A."/>
            <person name="Larimer J."/>
            <person name="McCowan C."/>
            <person name="Murphy C."/>
            <person name="Pearson M."/>
            <person name="Poon T.W."/>
            <person name="Priest M."/>
            <person name="Roberts A."/>
            <person name="Saif S."/>
            <person name="Shea T."/>
            <person name="Sykes S."/>
            <person name="Wortman J."/>
            <person name="Nusbaum C."/>
            <person name="Birren B."/>
        </authorList>
    </citation>
    <scope>NUCLEOTIDE SEQUENCE [LARGE SCALE GENOMIC DNA]</scope>
    <source>
        <strain evidence="13">CJ02B3</strain>
    </source>
</reference>
<comment type="subcellular location">
    <subcellularLocation>
        <location evidence="3">Secreted</location>
    </subcellularLocation>
</comment>
<evidence type="ECO:0000256" key="8">
    <source>
        <dbReference type="ARBA" id="ARBA00022837"/>
    </source>
</evidence>